<proteinExistence type="predicted"/>
<dbReference type="EMBL" id="JXBC01000001">
    <property type="protein sequence ID" value="KIU13123.1"/>
    <property type="molecule type" value="Genomic_DNA"/>
</dbReference>
<dbReference type="Proteomes" id="UP000032247">
    <property type="component" value="Unassembled WGS sequence"/>
</dbReference>
<evidence type="ECO:0000313" key="2">
    <source>
        <dbReference type="Proteomes" id="UP000032247"/>
    </source>
</evidence>
<reference evidence="1 2" key="1">
    <citation type="submission" date="2014-12" db="EMBL/GenBank/DDBJ databases">
        <title>Comparative genome analysis of Bacillus coagulans HM-08, Clostridium butyricum HM-68, Bacillus subtilis HM-66 and Bacillus licheniformis BL-09.</title>
        <authorList>
            <person name="Zhang H."/>
        </authorList>
    </citation>
    <scope>NUCLEOTIDE SEQUENCE [LARGE SCALE GENOMIC DNA]</scope>
    <source>
        <strain evidence="1 2">HM-66</strain>
    </source>
</reference>
<dbReference type="InterPro" id="IPR006724">
    <property type="entry name" value="Phage_TTP"/>
</dbReference>
<dbReference type="PATRIC" id="fig|1423.173.peg.243"/>
<organism evidence="1 2">
    <name type="scientific">Bacillus subtilis</name>
    <dbReference type="NCBI Taxonomy" id="1423"/>
    <lineage>
        <taxon>Bacteria</taxon>
        <taxon>Bacillati</taxon>
        <taxon>Bacillota</taxon>
        <taxon>Bacilli</taxon>
        <taxon>Bacillales</taxon>
        <taxon>Bacillaceae</taxon>
        <taxon>Bacillus</taxon>
    </lineage>
</organism>
<dbReference type="AlphaFoldDB" id="A0A0D1IV18"/>
<dbReference type="Pfam" id="PF04630">
    <property type="entry name" value="Phage_TTP_1"/>
    <property type="match status" value="1"/>
</dbReference>
<gene>
    <name evidence="1" type="ORF">SC09_Contig17orf00287</name>
</gene>
<evidence type="ECO:0008006" key="3">
    <source>
        <dbReference type="Google" id="ProtNLM"/>
    </source>
</evidence>
<accession>A0A0D1IV18</accession>
<name>A0A0D1IV18_BACIU</name>
<comment type="caution">
    <text evidence="1">The sequence shown here is derived from an EMBL/GenBank/DDBJ whole genome shotgun (WGS) entry which is preliminary data.</text>
</comment>
<protein>
    <recommendedName>
        <fullName evidence="3">Major tail protein</fullName>
    </recommendedName>
</protein>
<sequence>MAKTGLSGIKYAELVDEKASAIVDMPGAIEAKLDVSSEITPLWADDGIYAVKSTGVSETKLELNVADLTTEMKRTLLGVKVVDGIEEYHKDMEPPYVCITWRQKHHEKGYVYYALLKGKFGIPSVEGKTKEDKVDYQTDTIEGQFLPRKSDGLVFLIGYDQNDGFTLEKFYERAYGMLPDGTITEEVSADLGK</sequence>
<dbReference type="InterPro" id="IPR006490">
    <property type="entry name" value="Maj_tail_phi13"/>
</dbReference>
<dbReference type="NCBIfam" id="TIGR01603">
    <property type="entry name" value="maj_tail_phi13"/>
    <property type="match status" value="1"/>
</dbReference>
<evidence type="ECO:0000313" key="1">
    <source>
        <dbReference type="EMBL" id="KIU13123.1"/>
    </source>
</evidence>